<dbReference type="SUPFAM" id="SSF53850">
    <property type="entry name" value="Periplasmic binding protein-like II"/>
    <property type="match status" value="1"/>
</dbReference>
<dbReference type="STRING" id="1842727.RD110_22615"/>
<accession>A0A1P8K4G6</accession>
<sequence>MSRRTTVVWCALAVACALPAGAMAQGAYPDKVVKIVVPYPPGGAVDQVTRRIAQKLTEQTGQSFIVENKAGGTGTIGALQVARSAPDGYTLMANDTTYSILPNVFKKLPWDYDQDLVPVSAFNFAPMALVVAGDSNFKTVADLVAYSRANPGKLNYGTGGAGTTPHFSTEALKSVARLDATHVPFKGAGEATLALMGHSIDFQIASTPGVMGQVKGGKLRLLAISGDKRLKAAPDTPTFEEAGIHGYGVINFTGLWAPKGTPAATLQRLQKEIAVAMASADIQKFADDLGAVPKVVDGTAFARMLADNTQLWSKVAASAQIEKQ</sequence>
<dbReference type="Gene3D" id="3.40.190.10">
    <property type="entry name" value="Periplasmic binding protein-like II"/>
    <property type="match status" value="1"/>
</dbReference>
<reference evidence="3 4" key="1">
    <citation type="submission" date="2017-01" db="EMBL/GenBank/DDBJ databases">
        <authorList>
            <person name="Mah S.A."/>
            <person name="Swanson W.J."/>
            <person name="Moy G.W."/>
            <person name="Vacquier V.D."/>
        </authorList>
    </citation>
    <scope>NUCLEOTIDE SEQUENCE [LARGE SCALE GENOMIC DNA]</scope>
    <source>
        <strain evidence="3 4">DCY110</strain>
    </source>
</reference>
<keyword evidence="2" id="KW-0732">Signal</keyword>
<dbReference type="CDD" id="cd07012">
    <property type="entry name" value="PBP2_Bug_TTT"/>
    <property type="match status" value="1"/>
</dbReference>
<evidence type="ECO:0000256" key="2">
    <source>
        <dbReference type="SAM" id="SignalP"/>
    </source>
</evidence>
<gene>
    <name evidence="3" type="ORF">RD110_22615</name>
</gene>
<evidence type="ECO:0000313" key="3">
    <source>
        <dbReference type="EMBL" id="APW40888.1"/>
    </source>
</evidence>
<dbReference type="Gene3D" id="3.40.190.150">
    <property type="entry name" value="Bordetella uptake gene, domain 1"/>
    <property type="match status" value="1"/>
</dbReference>
<dbReference type="KEGG" id="rhy:RD110_22615"/>
<dbReference type="Proteomes" id="UP000186609">
    <property type="component" value="Chromosome"/>
</dbReference>
<proteinExistence type="inferred from homology"/>
<dbReference type="PANTHER" id="PTHR42928">
    <property type="entry name" value="TRICARBOXYLATE-BINDING PROTEIN"/>
    <property type="match status" value="1"/>
</dbReference>
<comment type="similarity">
    <text evidence="1">Belongs to the UPF0065 (bug) family.</text>
</comment>
<name>A0A1P8K4G6_9BURK</name>
<dbReference type="InterPro" id="IPR005064">
    <property type="entry name" value="BUG"/>
</dbReference>
<dbReference type="EMBL" id="CP019236">
    <property type="protein sequence ID" value="APW40888.1"/>
    <property type="molecule type" value="Genomic_DNA"/>
</dbReference>
<feature type="chain" id="PRO_5012501364" evidence="2">
    <location>
        <begin position="25"/>
        <end position="324"/>
    </location>
</feature>
<protein>
    <submittedName>
        <fullName evidence="3">ABC transporter substrate-binding protein</fullName>
    </submittedName>
</protein>
<evidence type="ECO:0000313" key="4">
    <source>
        <dbReference type="Proteomes" id="UP000186609"/>
    </source>
</evidence>
<feature type="signal peptide" evidence="2">
    <location>
        <begin position="1"/>
        <end position="24"/>
    </location>
</feature>
<dbReference type="PIRSF" id="PIRSF017082">
    <property type="entry name" value="YflP"/>
    <property type="match status" value="1"/>
</dbReference>
<keyword evidence="4" id="KW-1185">Reference proteome</keyword>
<dbReference type="PROSITE" id="PS51257">
    <property type="entry name" value="PROKAR_LIPOPROTEIN"/>
    <property type="match status" value="1"/>
</dbReference>
<dbReference type="PANTHER" id="PTHR42928:SF5">
    <property type="entry name" value="BLR1237 PROTEIN"/>
    <property type="match status" value="1"/>
</dbReference>
<evidence type="ECO:0000256" key="1">
    <source>
        <dbReference type="ARBA" id="ARBA00006987"/>
    </source>
</evidence>
<dbReference type="Pfam" id="PF03401">
    <property type="entry name" value="TctC"/>
    <property type="match status" value="1"/>
</dbReference>
<organism evidence="3 4">
    <name type="scientific">Rhodoferax koreensis</name>
    <dbReference type="NCBI Taxonomy" id="1842727"/>
    <lineage>
        <taxon>Bacteria</taxon>
        <taxon>Pseudomonadati</taxon>
        <taxon>Pseudomonadota</taxon>
        <taxon>Betaproteobacteria</taxon>
        <taxon>Burkholderiales</taxon>
        <taxon>Comamonadaceae</taxon>
        <taxon>Rhodoferax</taxon>
    </lineage>
</organism>
<dbReference type="InterPro" id="IPR042100">
    <property type="entry name" value="Bug_dom1"/>
</dbReference>
<dbReference type="AlphaFoldDB" id="A0A1P8K4G6"/>